<evidence type="ECO:0000256" key="2">
    <source>
        <dbReference type="SAM" id="MobiDB-lite"/>
    </source>
</evidence>
<evidence type="ECO:0000256" key="1">
    <source>
        <dbReference type="PROSITE-ProRule" id="PRU00176"/>
    </source>
</evidence>
<dbReference type="CDD" id="cd00590">
    <property type="entry name" value="RRM_SF"/>
    <property type="match status" value="1"/>
</dbReference>
<feature type="chain" id="PRO_5011999400" evidence="3">
    <location>
        <begin position="18"/>
        <end position="508"/>
    </location>
</feature>
<comment type="caution">
    <text evidence="5">The sequence shown here is derived from an EMBL/GenBank/DDBJ whole genome shotgun (WGS) entry which is preliminary data.</text>
</comment>
<dbReference type="PROSITE" id="PS50102">
    <property type="entry name" value="RRM"/>
    <property type="match status" value="1"/>
</dbReference>
<evidence type="ECO:0000313" key="6">
    <source>
        <dbReference type="Proteomes" id="UP000221165"/>
    </source>
</evidence>
<dbReference type="OrthoDB" id="330036at2759"/>
<proteinExistence type="predicted"/>
<keyword evidence="6" id="KW-1185">Reference proteome</keyword>
<dbReference type="InterPro" id="IPR012677">
    <property type="entry name" value="Nucleotide-bd_a/b_plait_sf"/>
</dbReference>
<sequence length="508" mass="56909">MGHALLLAVLLFVLGRACQHSAAIPLHWIFRSSHRCQSLPQTAAAFPACADSPFSFSRRTGSWEQAFPLCVPNQGASIQKFTDDSAYLHLQLAPLKGASLEPSKFSSVDIRTAQADASSLSSHRKADRSPTTTHGRRPFSPFFLPGFASLTGMLKFGSSPFFVTASLHMYFRPTKRTRSPSVLPYRPNLPSGTATLPQFWHTSSAPLSPSALSVYRNKVRHINPVRRIKHMKRNSGRSHVHELARERYLLHRQKDVRDYYRIKLGVHEDRCPHSQRNAAVKKPDREVSESRRRENARLNAEDDERDRQQIERLTAFLNRQKDLALSAKGSVVRRQEGREDIASHGQDKADSGASISSSIGDTLASLDTVKKAYQDLQALLRKRRMLRPLGSHKLFISGVDDRLIDSDLEDFFDFFFDTTKVRLHKNADGTHRGSGIIRFQSTMDATQCLLEFNGIQIGEKRLFLGEALGPPTRPRTRVEFSPPPFPYGVSLVSGCLGPQTPGDTRSNS</sequence>
<dbReference type="GeneID" id="94432431"/>
<dbReference type="GO" id="GO:0003723">
    <property type="term" value="F:RNA binding"/>
    <property type="evidence" value="ECO:0007669"/>
    <property type="project" value="UniProtKB-UniRule"/>
</dbReference>
<evidence type="ECO:0000256" key="3">
    <source>
        <dbReference type="SAM" id="SignalP"/>
    </source>
</evidence>
<accession>A0A2C6KKS8</accession>
<feature type="region of interest" description="Disordered" evidence="2">
    <location>
        <begin position="116"/>
        <end position="137"/>
    </location>
</feature>
<reference evidence="5 6" key="1">
    <citation type="journal article" date="2017" name="Int. J. Parasitol.">
        <title>The genome of the protozoan parasite Cystoisospora suis and a reverse vaccinology approach to identify vaccine candidates.</title>
        <authorList>
            <person name="Palmieri N."/>
            <person name="Shrestha A."/>
            <person name="Ruttkowski B."/>
            <person name="Beck T."/>
            <person name="Vogl C."/>
            <person name="Tomley F."/>
            <person name="Blake D.P."/>
            <person name="Joachim A."/>
        </authorList>
    </citation>
    <scope>NUCLEOTIDE SEQUENCE [LARGE SCALE GENOMIC DNA]</scope>
    <source>
        <strain evidence="5 6">Wien I</strain>
    </source>
</reference>
<evidence type="ECO:0000259" key="4">
    <source>
        <dbReference type="PROSITE" id="PS50102"/>
    </source>
</evidence>
<dbReference type="RefSeq" id="XP_067918810.1">
    <property type="nucleotide sequence ID" value="XM_068069220.1"/>
</dbReference>
<dbReference type="InterPro" id="IPR035979">
    <property type="entry name" value="RBD_domain_sf"/>
</dbReference>
<dbReference type="Gene3D" id="3.30.70.330">
    <property type="match status" value="1"/>
</dbReference>
<dbReference type="Proteomes" id="UP000221165">
    <property type="component" value="Unassembled WGS sequence"/>
</dbReference>
<dbReference type="Pfam" id="PF00076">
    <property type="entry name" value="RRM_1"/>
    <property type="match status" value="1"/>
</dbReference>
<keyword evidence="3" id="KW-0732">Signal</keyword>
<dbReference type="VEuPathDB" id="ToxoDB:CSUI_009101"/>
<dbReference type="SMART" id="SM00360">
    <property type="entry name" value="RRM"/>
    <property type="match status" value="1"/>
</dbReference>
<feature type="compositionally biased region" description="Basic and acidic residues" evidence="2">
    <location>
        <begin position="281"/>
        <end position="305"/>
    </location>
</feature>
<feature type="region of interest" description="Disordered" evidence="2">
    <location>
        <begin position="273"/>
        <end position="305"/>
    </location>
</feature>
<protein>
    <submittedName>
        <fullName evidence="5">Rna recognition motif-containing</fullName>
    </submittedName>
</protein>
<gene>
    <name evidence="5" type="ORF">CSUI_009101</name>
</gene>
<evidence type="ECO:0000313" key="5">
    <source>
        <dbReference type="EMBL" id="PHJ17085.1"/>
    </source>
</evidence>
<name>A0A2C6KKS8_9APIC</name>
<feature type="signal peptide" evidence="3">
    <location>
        <begin position="1"/>
        <end position="17"/>
    </location>
</feature>
<organism evidence="5 6">
    <name type="scientific">Cystoisospora suis</name>
    <dbReference type="NCBI Taxonomy" id="483139"/>
    <lineage>
        <taxon>Eukaryota</taxon>
        <taxon>Sar</taxon>
        <taxon>Alveolata</taxon>
        <taxon>Apicomplexa</taxon>
        <taxon>Conoidasida</taxon>
        <taxon>Coccidia</taxon>
        <taxon>Eucoccidiorida</taxon>
        <taxon>Eimeriorina</taxon>
        <taxon>Sarcocystidae</taxon>
        <taxon>Cystoisospora</taxon>
    </lineage>
</organism>
<dbReference type="InterPro" id="IPR000504">
    <property type="entry name" value="RRM_dom"/>
</dbReference>
<dbReference type="AlphaFoldDB" id="A0A2C6KKS8"/>
<feature type="compositionally biased region" description="Basic and acidic residues" evidence="2">
    <location>
        <begin position="333"/>
        <end position="350"/>
    </location>
</feature>
<keyword evidence="1" id="KW-0694">RNA-binding</keyword>
<feature type="domain" description="RRM" evidence="4">
    <location>
        <begin position="392"/>
        <end position="469"/>
    </location>
</feature>
<dbReference type="EMBL" id="MIGC01005285">
    <property type="protein sequence ID" value="PHJ17085.1"/>
    <property type="molecule type" value="Genomic_DNA"/>
</dbReference>
<dbReference type="SUPFAM" id="SSF54928">
    <property type="entry name" value="RNA-binding domain, RBD"/>
    <property type="match status" value="1"/>
</dbReference>
<feature type="region of interest" description="Disordered" evidence="2">
    <location>
        <begin position="328"/>
        <end position="354"/>
    </location>
</feature>